<dbReference type="PRINTS" id="PR00344">
    <property type="entry name" value="BCTRLSENSOR"/>
</dbReference>
<dbReference type="SMART" id="SM00091">
    <property type="entry name" value="PAS"/>
    <property type="match status" value="3"/>
</dbReference>
<protein>
    <recommendedName>
        <fullName evidence="2">histidine kinase</fullName>
        <ecNumber evidence="2">2.7.13.3</ecNumber>
    </recommendedName>
</protein>
<evidence type="ECO:0000313" key="13">
    <source>
        <dbReference type="EMBL" id="MCZ3372461.1"/>
    </source>
</evidence>
<evidence type="ECO:0000256" key="3">
    <source>
        <dbReference type="ARBA" id="ARBA00022553"/>
    </source>
</evidence>
<keyword evidence="5" id="KW-0418">Kinase</keyword>
<dbReference type="InterPro" id="IPR001610">
    <property type="entry name" value="PAC"/>
</dbReference>
<evidence type="ECO:0000256" key="6">
    <source>
        <dbReference type="PROSITE-ProRule" id="PRU00169"/>
    </source>
</evidence>
<dbReference type="FunFam" id="3.30.565.10:FF:000006">
    <property type="entry name" value="Sensor histidine kinase WalK"/>
    <property type="match status" value="1"/>
</dbReference>
<feature type="domain" description="PAS" evidence="10">
    <location>
        <begin position="450"/>
        <end position="512"/>
    </location>
</feature>
<dbReference type="PROSITE" id="PS50110">
    <property type="entry name" value="RESPONSE_REGULATORY"/>
    <property type="match status" value="1"/>
</dbReference>
<dbReference type="EC" id="2.7.13.3" evidence="2"/>
<dbReference type="Gene3D" id="2.10.70.100">
    <property type="match status" value="1"/>
</dbReference>
<dbReference type="InterPro" id="IPR003018">
    <property type="entry name" value="GAF"/>
</dbReference>
<feature type="domain" description="Histidine kinase" evidence="8">
    <location>
        <begin position="890"/>
        <end position="1106"/>
    </location>
</feature>
<dbReference type="CDD" id="cd17534">
    <property type="entry name" value="REC_DC-like"/>
    <property type="match status" value="1"/>
</dbReference>
<feature type="domain" description="Response regulatory" evidence="9">
    <location>
        <begin position="2"/>
        <end position="117"/>
    </location>
</feature>
<dbReference type="PANTHER" id="PTHR43304:SF1">
    <property type="entry name" value="PAC DOMAIN-CONTAINING PROTEIN"/>
    <property type="match status" value="1"/>
</dbReference>
<dbReference type="InterPro" id="IPR000014">
    <property type="entry name" value="PAS"/>
</dbReference>
<gene>
    <name evidence="13" type="ORF">O3H35_07435</name>
    <name evidence="12" type="ORF">O3H54_02320</name>
</gene>
<dbReference type="InterPro" id="IPR036097">
    <property type="entry name" value="HisK_dim/P_sf"/>
</dbReference>
<feature type="domain" description="PAC" evidence="11">
    <location>
        <begin position="398"/>
        <end position="449"/>
    </location>
</feature>
<reference evidence="13" key="1">
    <citation type="submission" date="2022-12" db="EMBL/GenBank/DDBJ databases">
        <title>Reclassification of two methanogenic archaea species isolated from the Kolyma lowland permafrost.</title>
        <authorList>
            <person name="Trubitsyn V.E."/>
            <person name="Rivkina E.M."/>
            <person name="Shcherbakova V.A."/>
        </authorList>
    </citation>
    <scope>NUCLEOTIDE SEQUENCE</scope>
    <source>
        <strain evidence="12">M2</strain>
        <strain evidence="13">MK4</strain>
    </source>
</reference>
<dbReference type="PROSITE" id="PS50109">
    <property type="entry name" value="HIS_KIN"/>
    <property type="match status" value="1"/>
</dbReference>
<evidence type="ECO:0000256" key="2">
    <source>
        <dbReference type="ARBA" id="ARBA00012438"/>
    </source>
</evidence>
<dbReference type="Gene3D" id="1.10.287.130">
    <property type="match status" value="1"/>
</dbReference>
<proteinExistence type="predicted"/>
<name>A0A9E5A4K1_9EURY</name>
<organism evidence="13">
    <name type="scientific">Methanobacterium veterum</name>
    <dbReference type="NCBI Taxonomy" id="408577"/>
    <lineage>
        <taxon>Archaea</taxon>
        <taxon>Methanobacteriati</taxon>
        <taxon>Methanobacteriota</taxon>
        <taxon>Methanomada group</taxon>
        <taxon>Methanobacteria</taxon>
        <taxon>Methanobacteriales</taxon>
        <taxon>Methanobacteriaceae</taxon>
        <taxon>Methanobacterium</taxon>
    </lineage>
</organism>
<evidence type="ECO:0000313" key="14">
    <source>
        <dbReference type="Proteomes" id="UP001068021"/>
    </source>
</evidence>
<dbReference type="InterPro" id="IPR035965">
    <property type="entry name" value="PAS-like_dom_sf"/>
</dbReference>
<dbReference type="Pfam" id="PF00989">
    <property type="entry name" value="PAS"/>
    <property type="match status" value="2"/>
</dbReference>
<dbReference type="EMBL" id="JAPVES010000030">
    <property type="protein sequence ID" value="MCZ3372461.1"/>
    <property type="molecule type" value="Genomic_DNA"/>
</dbReference>
<dbReference type="PROSITE" id="PS50113">
    <property type="entry name" value="PAC"/>
    <property type="match status" value="3"/>
</dbReference>
<comment type="caution">
    <text evidence="13">The sequence shown here is derived from an EMBL/GenBank/DDBJ whole genome shotgun (WGS) entry which is preliminary data.</text>
</comment>
<dbReference type="SMART" id="SM00388">
    <property type="entry name" value="HisKA"/>
    <property type="match status" value="1"/>
</dbReference>
<dbReference type="CDD" id="cd00082">
    <property type="entry name" value="HisKA"/>
    <property type="match status" value="1"/>
</dbReference>
<dbReference type="SUPFAM" id="SSF55785">
    <property type="entry name" value="PYP-like sensor domain (PAS domain)"/>
    <property type="match status" value="4"/>
</dbReference>
<evidence type="ECO:0000259" key="10">
    <source>
        <dbReference type="PROSITE" id="PS50112"/>
    </source>
</evidence>
<dbReference type="Pfam" id="PF02518">
    <property type="entry name" value="HATPase_c"/>
    <property type="match status" value="1"/>
</dbReference>
<dbReference type="InterPro" id="IPR001789">
    <property type="entry name" value="Sig_transdc_resp-reg_receiver"/>
</dbReference>
<dbReference type="SUPFAM" id="SSF52172">
    <property type="entry name" value="CheY-like"/>
    <property type="match status" value="1"/>
</dbReference>
<dbReference type="Gene3D" id="3.30.450.20">
    <property type="entry name" value="PAS domain"/>
    <property type="match status" value="4"/>
</dbReference>
<feature type="domain" description="PAS" evidence="10">
    <location>
        <begin position="325"/>
        <end position="403"/>
    </location>
</feature>
<evidence type="ECO:0000259" key="11">
    <source>
        <dbReference type="PROSITE" id="PS50113"/>
    </source>
</evidence>
<dbReference type="EMBL" id="JAPVER010000018">
    <property type="protein sequence ID" value="MCZ3364707.1"/>
    <property type="molecule type" value="Genomic_DNA"/>
</dbReference>
<dbReference type="Pfam" id="PF00512">
    <property type="entry name" value="HisKA"/>
    <property type="match status" value="1"/>
</dbReference>
<dbReference type="GO" id="GO:0006355">
    <property type="term" value="P:regulation of DNA-templated transcription"/>
    <property type="evidence" value="ECO:0007669"/>
    <property type="project" value="InterPro"/>
</dbReference>
<feature type="modified residue" description="4-aspartylphosphate" evidence="6">
    <location>
        <position position="52"/>
    </location>
</feature>
<dbReference type="InterPro" id="IPR029016">
    <property type="entry name" value="GAF-like_dom_sf"/>
</dbReference>
<dbReference type="SMART" id="SM00065">
    <property type="entry name" value="GAF"/>
    <property type="match status" value="1"/>
</dbReference>
<comment type="catalytic activity">
    <reaction evidence="1">
        <text>ATP + protein L-histidine = ADP + protein N-phospho-L-histidine.</text>
        <dbReference type="EC" id="2.7.13.3"/>
    </reaction>
</comment>
<dbReference type="Pfam" id="PF00072">
    <property type="entry name" value="Response_reg"/>
    <property type="match status" value="1"/>
</dbReference>
<dbReference type="InterPro" id="IPR011006">
    <property type="entry name" value="CheY-like_superfamily"/>
</dbReference>
<dbReference type="CDD" id="cd00130">
    <property type="entry name" value="PAS"/>
    <property type="match status" value="3"/>
</dbReference>
<dbReference type="RefSeq" id="WP_048080042.1">
    <property type="nucleotide sequence ID" value="NZ_JAPVER010000018.1"/>
</dbReference>
<dbReference type="InterPro" id="IPR013767">
    <property type="entry name" value="PAS_fold"/>
</dbReference>
<dbReference type="SUPFAM" id="SSF47384">
    <property type="entry name" value="Homodimeric domain of signal transducing histidine kinase"/>
    <property type="match status" value="1"/>
</dbReference>
<dbReference type="Proteomes" id="UP001074446">
    <property type="component" value="Unassembled WGS sequence"/>
</dbReference>
<dbReference type="SUPFAM" id="SSF55781">
    <property type="entry name" value="GAF domain-like"/>
    <property type="match status" value="1"/>
</dbReference>
<sequence>MSILIVEDEGITALNIKNLLENWGYENPLIVLSIKNIFQEVAEYKPDLILMDINLNEDIDGIEIAKQLQTDFDIPVIYLTAHSDEVLVERAKLTEHYGYIIKPFNDEELRITIDHALYKHKMEMELKKANKHLQIELEKKESIEKELKNSEEKFRGIVEQSYDGIALIGENGSIIEWNHGMEKITGVKEEHILGKTIWDMPDELYLKEKSHELYNHFEKDVMGFVGSKNSSLSGKLFEGTVTNVDGSIKAVQIRHFPIKTNNKRIVAGIAHDITEQKKMEDELKTAKTNLELKIKERTRELIKSNEELKKEIIERKNAEKALTKSRNFLDKIINSIADPVFVKDKRHRWILLNDAFCKLMGYPREELLGKSDYNFLSAHEASIFWDKDEEVFKTGIENVNEEEVTDSEGNVHTLVTKKTLYSDNSGEKYLVAVIRDITELKDAENTIKKSESYYKTIFENTGAATFIVEEDTTISLVNAEFEKICGYSKEEIEGIKSWKEFVAPEYLKKMEEYHNFRRINLDRAPKKYEFKFVDRYGNIKNVLTTMDIISGTKKSLASLLDITDKKTAIDALRESEARLKIAMDMAKLVHWEYDVDLDLYTFDNQFYRLYGTTVDREGGSQMSSKEYAKRFLPPEESHMVMEGIAETLETDDPNFSKKSEHSIIRADGEKRFILVRCEIVKDAEGRTIKTYGVNQDITELKMAEKEIEENLKKLDVLNRVIVTANSSDNLQSLLKDILNLVLEFMNFEVGAIYLIDEKEGMAKLEHFTEDVNSFSIDNIKIDDYPFSKVYIEGLSLFVDDFDEIPPENLKPSNFESLAVVPIYSKEKIIGSFNILSRNKHYFTQKEKDIINSIGGEIGSTISKLVTEEKMKKLITELKRSNDELRQFAYITSHDLQEPLRTIASFTQLLERRYKNKLDSDADEFIDYIVEASIRMKQMILDLLEYSRLTRVEKKCEPLKIEDMLLNIFDNLNLLIMENKAQITYENLPTVFADESQLFRVFQNLIENAIKFKKENEDPQIHISTYFDEKNKEHVFSVSDNGIGIEEQYFNRIFTLFQRLHTREEYEGTGIGLSISKRIIENHGGKMWVESEYGNGATFYFTIKNKS</sequence>
<dbReference type="SMART" id="SM00086">
    <property type="entry name" value="PAC"/>
    <property type="match status" value="4"/>
</dbReference>
<evidence type="ECO:0000256" key="4">
    <source>
        <dbReference type="ARBA" id="ARBA00022679"/>
    </source>
</evidence>
<dbReference type="PANTHER" id="PTHR43304">
    <property type="entry name" value="PHYTOCHROME-LIKE PROTEIN CPH1"/>
    <property type="match status" value="1"/>
</dbReference>
<feature type="domain" description="PAC" evidence="11">
    <location>
        <begin position="657"/>
        <end position="709"/>
    </location>
</feature>
<dbReference type="InterPro" id="IPR000700">
    <property type="entry name" value="PAS-assoc_C"/>
</dbReference>
<dbReference type="Gene3D" id="3.30.565.10">
    <property type="entry name" value="Histidine kinase-like ATPase, C-terminal domain"/>
    <property type="match status" value="1"/>
</dbReference>
<evidence type="ECO:0000256" key="7">
    <source>
        <dbReference type="SAM" id="Coils"/>
    </source>
</evidence>
<dbReference type="SUPFAM" id="SSF55874">
    <property type="entry name" value="ATPase domain of HSP90 chaperone/DNA topoisomerase II/histidine kinase"/>
    <property type="match status" value="1"/>
</dbReference>
<dbReference type="PROSITE" id="PS50112">
    <property type="entry name" value="PAS"/>
    <property type="match status" value="3"/>
</dbReference>
<feature type="domain" description="PAS" evidence="10">
    <location>
        <begin position="150"/>
        <end position="196"/>
    </location>
</feature>
<dbReference type="InterPro" id="IPR005467">
    <property type="entry name" value="His_kinase_dom"/>
</dbReference>
<keyword evidence="3 6" id="KW-0597">Phosphoprotein</keyword>
<evidence type="ECO:0000313" key="12">
    <source>
        <dbReference type="EMBL" id="MCZ3364707.1"/>
    </source>
</evidence>
<evidence type="ECO:0000256" key="1">
    <source>
        <dbReference type="ARBA" id="ARBA00000085"/>
    </source>
</evidence>
<dbReference type="Gene3D" id="3.30.450.40">
    <property type="match status" value="1"/>
</dbReference>
<feature type="coiled-coil region" evidence="7">
    <location>
        <begin position="276"/>
        <end position="321"/>
    </location>
</feature>
<accession>A0A9E5A4K1</accession>
<dbReference type="InterPro" id="IPR003661">
    <property type="entry name" value="HisK_dim/P_dom"/>
</dbReference>
<dbReference type="Pfam" id="PF13426">
    <property type="entry name" value="PAS_9"/>
    <property type="match status" value="2"/>
</dbReference>
<keyword evidence="14" id="KW-1185">Reference proteome</keyword>
<dbReference type="NCBIfam" id="TIGR00229">
    <property type="entry name" value="sensory_box"/>
    <property type="match status" value="4"/>
</dbReference>
<keyword evidence="7" id="KW-0175">Coiled coil</keyword>
<dbReference type="Pfam" id="PF13185">
    <property type="entry name" value="GAF_2"/>
    <property type="match status" value="1"/>
</dbReference>
<evidence type="ECO:0000259" key="9">
    <source>
        <dbReference type="PROSITE" id="PS50110"/>
    </source>
</evidence>
<dbReference type="AlphaFoldDB" id="A0A9E5A4K1"/>
<dbReference type="GO" id="GO:0000155">
    <property type="term" value="F:phosphorelay sensor kinase activity"/>
    <property type="evidence" value="ECO:0007669"/>
    <property type="project" value="InterPro"/>
</dbReference>
<evidence type="ECO:0000256" key="5">
    <source>
        <dbReference type="ARBA" id="ARBA00022777"/>
    </source>
</evidence>
<dbReference type="SMART" id="SM00448">
    <property type="entry name" value="REC"/>
    <property type="match status" value="1"/>
</dbReference>
<dbReference type="Proteomes" id="UP001068021">
    <property type="component" value="Unassembled WGS sequence"/>
</dbReference>
<dbReference type="InterPro" id="IPR052162">
    <property type="entry name" value="Sensor_kinase/Photoreceptor"/>
</dbReference>
<dbReference type="SMART" id="SM00387">
    <property type="entry name" value="HATPase_c"/>
    <property type="match status" value="1"/>
</dbReference>
<dbReference type="Gene3D" id="3.40.50.2300">
    <property type="match status" value="1"/>
</dbReference>
<keyword evidence="4" id="KW-0808">Transferase</keyword>
<feature type="coiled-coil region" evidence="7">
    <location>
        <begin position="126"/>
        <end position="160"/>
    </location>
</feature>
<dbReference type="InterPro" id="IPR003594">
    <property type="entry name" value="HATPase_dom"/>
</dbReference>
<dbReference type="InterPro" id="IPR004358">
    <property type="entry name" value="Sig_transdc_His_kin-like_C"/>
</dbReference>
<feature type="domain" description="PAC" evidence="11">
    <location>
        <begin position="235"/>
        <end position="285"/>
    </location>
</feature>
<evidence type="ECO:0000259" key="8">
    <source>
        <dbReference type="PROSITE" id="PS50109"/>
    </source>
</evidence>
<dbReference type="InterPro" id="IPR036890">
    <property type="entry name" value="HATPase_C_sf"/>
</dbReference>